<sequence>MNRNAHLGINCYYGFWIEVKGHEGPKRQMDINGPQDDDVAILATGEGYGQSATGEGYGQLATKGLWLDMPYRDPRMELPWL</sequence>
<comment type="caution">
    <text evidence="1">The sequence shown here is derived from an EMBL/GenBank/DDBJ whole genome shotgun (WGS) entry which is preliminary data.</text>
</comment>
<name>A0A9Q3ITG2_9BASI</name>
<accession>A0A9Q3ITG2</accession>
<dbReference type="EMBL" id="AVOT02055060">
    <property type="protein sequence ID" value="MBW0549689.1"/>
    <property type="molecule type" value="Genomic_DNA"/>
</dbReference>
<evidence type="ECO:0000313" key="1">
    <source>
        <dbReference type="EMBL" id="MBW0549689.1"/>
    </source>
</evidence>
<organism evidence="1 2">
    <name type="scientific">Austropuccinia psidii MF-1</name>
    <dbReference type="NCBI Taxonomy" id="1389203"/>
    <lineage>
        <taxon>Eukaryota</taxon>
        <taxon>Fungi</taxon>
        <taxon>Dikarya</taxon>
        <taxon>Basidiomycota</taxon>
        <taxon>Pucciniomycotina</taxon>
        <taxon>Pucciniomycetes</taxon>
        <taxon>Pucciniales</taxon>
        <taxon>Sphaerophragmiaceae</taxon>
        <taxon>Austropuccinia</taxon>
    </lineage>
</organism>
<dbReference type="Proteomes" id="UP000765509">
    <property type="component" value="Unassembled WGS sequence"/>
</dbReference>
<dbReference type="AlphaFoldDB" id="A0A9Q3ITG2"/>
<keyword evidence="2" id="KW-1185">Reference proteome</keyword>
<evidence type="ECO:0000313" key="2">
    <source>
        <dbReference type="Proteomes" id="UP000765509"/>
    </source>
</evidence>
<gene>
    <name evidence="1" type="ORF">O181_089404</name>
</gene>
<reference evidence="1" key="1">
    <citation type="submission" date="2021-03" db="EMBL/GenBank/DDBJ databases">
        <title>Draft genome sequence of rust myrtle Austropuccinia psidii MF-1, a brazilian biotype.</title>
        <authorList>
            <person name="Quecine M.C."/>
            <person name="Pachon D.M.R."/>
            <person name="Bonatelli M.L."/>
            <person name="Correr F.H."/>
            <person name="Franceschini L.M."/>
            <person name="Leite T.F."/>
            <person name="Margarido G.R.A."/>
            <person name="Almeida C.A."/>
            <person name="Ferrarezi J.A."/>
            <person name="Labate C.A."/>
        </authorList>
    </citation>
    <scope>NUCLEOTIDE SEQUENCE</scope>
    <source>
        <strain evidence="1">MF-1</strain>
    </source>
</reference>
<protein>
    <submittedName>
        <fullName evidence="1">Uncharacterized protein</fullName>
    </submittedName>
</protein>
<proteinExistence type="predicted"/>